<keyword evidence="4" id="KW-1133">Transmembrane helix</keyword>
<dbReference type="Pfam" id="PF01933">
    <property type="entry name" value="CofD"/>
    <property type="match status" value="1"/>
</dbReference>
<dbReference type="KEGG" id="dpt:Deipr_0887"/>
<evidence type="ECO:0000313" key="5">
    <source>
        <dbReference type="EMBL" id="ADY26043.1"/>
    </source>
</evidence>
<evidence type="ECO:0000313" key="6">
    <source>
        <dbReference type="Proteomes" id="UP000007718"/>
    </source>
</evidence>
<dbReference type="InterPro" id="IPR010119">
    <property type="entry name" value="Gluconeogen_factor"/>
</dbReference>
<feature type="transmembrane region" description="Helical" evidence="4">
    <location>
        <begin position="48"/>
        <end position="69"/>
    </location>
</feature>
<comment type="function">
    <text evidence="2">Required for morphogenesis under gluconeogenic growth conditions.</text>
</comment>
<dbReference type="PANTHER" id="PTHR30135">
    <property type="entry name" value="UNCHARACTERIZED PROTEIN YVCK-RELATED"/>
    <property type="match status" value="1"/>
</dbReference>
<dbReference type="AlphaFoldDB" id="F0RMJ3"/>
<dbReference type="SUPFAM" id="SSF142338">
    <property type="entry name" value="CofD-like"/>
    <property type="match status" value="1"/>
</dbReference>
<dbReference type="InterPro" id="IPR038136">
    <property type="entry name" value="CofD-like_dom_sf"/>
</dbReference>
<dbReference type="InterPro" id="IPR002882">
    <property type="entry name" value="CofD"/>
</dbReference>
<evidence type="ECO:0000256" key="3">
    <source>
        <dbReference type="SAM" id="MobiDB-lite"/>
    </source>
</evidence>
<dbReference type="EMBL" id="CP002536">
    <property type="protein sequence ID" value="ADY26043.1"/>
    <property type="molecule type" value="Genomic_DNA"/>
</dbReference>
<sequence length="470" mass="50726">MRQVLPPDDPPRPVSPAQGSGQVGTGAAMGRVGRFRRWMTPGLRIKRWVSLFMLASILGALSLLAFAWMGPLRGLISGMAYQLQLWLLPGIPLPWLLGLISLIAALALGAYSILQMNRTLLRAAGMEPEHAAEQIYVQHTLSRGPRIVAVGGGTGLSNLLRGLKHHSSNLTAVVTVADDGGSSGQLRQSLNMIAPGDLTDCYAALSKHPALSQLLLHRFGRGEGLEGHTFGNLLLATLSEERGGLAPALGDLHEILRMQGKVYPATTVPTTLLAQLSDGRVVRGESRLSAELGVATVQKVMLDPPELPAVPEVIEAIEQAELIVLGPGSLFTSILPVLLVPEVGDALRRTPARLVYVASLMTEPGETDGLSLTDHFHTITRHLGRSPDWLLLNDRPLTFAMLEHYAREGAEPLFFGAESRKLKSRLRYAPLLDFSAAPLVNHDSALLAQAILTLYEETLRREAQNQSPVP</sequence>
<organism evidence="5 6">
    <name type="scientific">Deinococcus proteolyticus (strain ATCC 35074 / DSM 20540 / JCM 6276 / NBRC 101906 / NCIMB 13154 / VKM Ac-1939 / CCM 2703 / MRP)</name>
    <dbReference type="NCBI Taxonomy" id="693977"/>
    <lineage>
        <taxon>Bacteria</taxon>
        <taxon>Thermotogati</taxon>
        <taxon>Deinococcota</taxon>
        <taxon>Deinococci</taxon>
        <taxon>Deinococcales</taxon>
        <taxon>Deinococcaceae</taxon>
        <taxon>Deinococcus</taxon>
    </lineage>
</organism>
<dbReference type="GO" id="GO:0005737">
    <property type="term" value="C:cytoplasm"/>
    <property type="evidence" value="ECO:0007669"/>
    <property type="project" value="UniProtKB-SubCell"/>
</dbReference>
<comment type="subcellular location">
    <subcellularLocation>
        <location evidence="2">Cytoplasm</location>
    </subcellularLocation>
</comment>
<dbReference type="PANTHER" id="PTHR30135:SF3">
    <property type="entry name" value="GLUCONEOGENESIS FACTOR-RELATED"/>
    <property type="match status" value="1"/>
</dbReference>
<protein>
    <recommendedName>
        <fullName evidence="2">Putative gluconeogenesis factor</fullName>
    </recommendedName>
</protein>
<dbReference type="OrthoDB" id="9783842at2"/>
<dbReference type="GO" id="GO:0043743">
    <property type="term" value="F:LPPG:FO 2-phospho-L-lactate transferase activity"/>
    <property type="evidence" value="ECO:0007669"/>
    <property type="project" value="InterPro"/>
</dbReference>
<dbReference type="eggNOG" id="COG0391">
    <property type="taxonomic scope" value="Bacteria"/>
</dbReference>
<evidence type="ECO:0000256" key="1">
    <source>
        <dbReference type="ARBA" id="ARBA00022490"/>
    </source>
</evidence>
<gene>
    <name evidence="5" type="ordered locus">Deipr_0887</name>
</gene>
<reference evidence="5 6" key="2">
    <citation type="journal article" date="2012" name="Stand. Genomic Sci.">
        <title>Complete genome sequence of the orange-red pigmented, radioresistant Deinococcus proteolyticus type strain (MRP(T)).</title>
        <authorList>
            <person name="Copeland A."/>
            <person name="Zeytun A."/>
            <person name="Yassawong M."/>
            <person name="Nolan M."/>
            <person name="Lucas S."/>
            <person name="Hammon N."/>
            <person name="Deshpande S."/>
            <person name="Cheng J.F."/>
            <person name="Han C."/>
            <person name="Tapia R."/>
            <person name="Goodwin L.A."/>
            <person name="Pitluck S."/>
            <person name="Mavromatis K."/>
            <person name="Liolios K."/>
            <person name="Pagani I."/>
            <person name="Ivanova N."/>
            <person name="Mikhailova N."/>
            <person name="Pati A."/>
            <person name="Chen A."/>
            <person name="Palaniappan K."/>
            <person name="Land M."/>
            <person name="Hauser L."/>
            <person name="Jeffries C.D."/>
            <person name="Brambilla E.M."/>
            <person name="Rohde M."/>
            <person name="Sikorski J."/>
            <person name="Pukall R."/>
            <person name="Goker M."/>
            <person name="Detter J.C."/>
            <person name="Woyke T."/>
            <person name="Bristow J."/>
            <person name="Eisen J.A."/>
            <person name="Markowitz V."/>
            <person name="Hugenholtz P."/>
            <person name="Kyrpides N.C."/>
            <person name="Klenk H.P."/>
            <person name="Lapidus A."/>
        </authorList>
    </citation>
    <scope>NUCLEOTIDE SEQUENCE [LARGE SCALE GENOMIC DNA]</scope>
    <source>
        <strain evidence="6">ATCC 35074 / DSM 20540 / JCM 6276 / NBRC 101906 / NCIMB 13154 / VKM Ac-1939 / CCM 2703 / MRP</strain>
    </source>
</reference>
<feature type="region of interest" description="Disordered" evidence="3">
    <location>
        <begin position="1"/>
        <end position="27"/>
    </location>
</feature>
<dbReference type="STRING" id="693977.Deipr_0887"/>
<accession>F0RMJ3</accession>
<dbReference type="GO" id="GO:0008360">
    <property type="term" value="P:regulation of cell shape"/>
    <property type="evidence" value="ECO:0007669"/>
    <property type="project" value="UniProtKB-UniRule"/>
</dbReference>
<comment type="similarity">
    <text evidence="2">Belongs to the gluconeogenesis factor family.</text>
</comment>
<feature type="transmembrane region" description="Helical" evidence="4">
    <location>
        <begin position="93"/>
        <end position="114"/>
    </location>
</feature>
<proteinExistence type="inferred from homology"/>
<dbReference type="NCBIfam" id="TIGR01826">
    <property type="entry name" value="CofD_related"/>
    <property type="match status" value="1"/>
</dbReference>
<evidence type="ECO:0000256" key="4">
    <source>
        <dbReference type="SAM" id="Phobius"/>
    </source>
</evidence>
<keyword evidence="4" id="KW-0472">Membrane</keyword>
<dbReference type="Gene3D" id="3.40.50.10680">
    <property type="entry name" value="CofD-like domains"/>
    <property type="match status" value="1"/>
</dbReference>
<dbReference type="HOGENOM" id="CLU_044041_0_0_0"/>
<reference evidence="6" key="1">
    <citation type="submission" date="2011-02" db="EMBL/GenBank/DDBJ databases">
        <title>The complete sequence of chromosome of Deinococcus proteolyticus DSM 20540.</title>
        <authorList>
            <consortium name="US DOE Joint Genome Institute (JGI-PGF)"/>
            <person name="Lucas S."/>
            <person name="Copeland A."/>
            <person name="Lapidus A."/>
            <person name="Bruce D."/>
            <person name="Goodwin L."/>
            <person name="Pitluck S."/>
            <person name="Kyrpides N."/>
            <person name="Mavromatis K."/>
            <person name="Pagani I."/>
            <person name="Ivanova N."/>
            <person name="Ovchinnikova G."/>
            <person name="Zeytun A."/>
            <person name="Detter J.C."/>
            <person name="Han C."/>
            <person name="Land M."/>
            <person name="Hauser L."/>
            <person name="Markowitz V."/>
            <person name="Cheng J.-F."/>
            <person name="Hugenholtz P."/>
            <person name="Woyke T."/>
            <person name="Wu D."/>
            <person name="Pukall R."/>
            <person name="Steenblock K."/>
            <person name="Brambilla E."/>
            <person name="Klenk H.-P."/>
            <person name="Eisen J.A."/>
        </authorList>
    </citation>
    <scope>NUCLEOTIDE SEQUENCE [LARGE SCALE GENOMIC DNA]</scope>
    <source>
        <strain evidence="6">ATCC 35074 / DSM 20540 / JCM 6276 / NBRC 101906 / NCIMB 13154 / VKM Ac-1939 / CCM 2703 / MRP</strain>
    </source>
</reference>
<dbReference type="Proteomes" id="UP000007718">
    <property type="component" value="Chromosome"/>
</dbReference>
<evidence type="ECO:0000256" key="2">
    <source>
        <dbReference type="HAMAP-Rule" id="MF_00973"/>
    </source>
</evidence>
<dbReference type="CDD" id="cd07187">
    <property type="entry name" value="YvcK_like"/>
    <property type="match status" value="1"/>
</dbReference>
<dbReference type="HAMAP" id="MF_00973">
    <property type="entry name" value="Gluconeogen_factor"/>
    <property type="match status" value="1"/>
</dbReference>
<name>F0RMJ3_DEIPM</name>
<keyword evidence="6" id="KW-1185">Reference proteome</keyword>
<keyword evidence="1 2" id="KW-0963">Cytoplasm</keyword>
<keyword evidence="4" id="KW-0812">Transmembrane</keyword>